<dbReference type="Proteomes" id="UP000250140">
    <property type="component" value="Unassembled WGS sequence"/>
</dbReference>
<feature type="signal peptide" evidence="1">
    <location>
        <begin position="1"/>
        <end position="25"/>
    </location>
</feature>
<protein>
    <recommendedName>
        <fullName evidence="4">Secreted protein</fullName>
    </recommendedName>
</protein>
<sequence length="109" mass="13036">MESSLYHLFLSFTLHVPLCPAPVSAAIFCYYDITATTVSYGWHSVSADENQWRTGGWVWKFPPKRRRMEFMRDDTQESMPTRVRNLPVVDRYTFFELYWAPNPRHSKRR</sequence>
<keyword evidence="3" id="KW-1185">Reference proteome</keyword>
<gene>
    <name evidence="2" type="ORF">AOQ84DRAFT_1732</name>
</gene>
<keyword evidence="1" id="KW-0732">Signal</keyword>
<evidence type="ECO:0008006" key="4">
    <source>
        <dbReference type="Google" id="ProtNLM"/>
    </source>
</evidence>
<dbReference type="EMBL" id="KV749282">
    <property type="protein sequence ID" value="OCL10251.1"/>
    <property type="molecule type" value="Genomic_DNA"/>
</dbReference>
<accession>A0A8E2F4F4</accession>
<name>A0A8E2F4F4_9PEZI</name>
<evidence type="ECO:0000313" key="3">
    <source>
        <dbReference type="Proteomes" id="UP000250140"/>
    </source>
</evidence>
<organism evidence="2 3">
    <name type="scientific">Glonium stellatum</name>
    <dbReference type="NCBI Taxonomy" id="574774"/>
    <lineage>
        <taxon>Eukaryota</taxon>
        <taxon>Fungi</taxon>
        <taxon>Dikarya</taxon>
        <taxon>Ascomycota</taxon>
        <taxon>Pezizomycotina</taxon>
        <taxon>Dothideomycetes</taxon>
        <taxon>Pleosporomycetidae</taxon>
        <taxon>Gloniales</taxon>
        <taxon>Gloniaceae</taxon>
        <taxon>Glonium</taxon>
    </lineage>
</organism>
<evidence type="ECO:0000256" key="1">
    <source>
        <dbReference type="SAM" id="SignalP"/>
    </source>
</evidence>
<reference evidence="2 3" key="1">
    <citation type="journal article" date="2016" name="Nat. Commun.">
        <title>Ectomycorrhizal ecology is imprinted in the genome of the dominant symbiotic fungus Cenococcum geophilum.</title>
        <authorList>
            <consortium name="DOE Joint Genome Institute"/>
            <person name="Peter M."/>
            <person name="Kohler A."/>
            <person name="Ohm R.A."/>
            <person name="Kuo A."/>
            <person name="Krutzmann J."/>
            <person name="Morin E."/>
            <person name="Arend M."/>
            <person name="Barry K.W."/>
            <person name="Binder M."/>
            <person name="Choi C."/>
            <person name="Clum A."/>
            <person name="Copeland A."/>
            <person name="Grisel N."/>
            <person name="Haridas S."/>
            <person name="Kipfer T."/>
            <person name="LaButti K."/>
            <person name="Lindquist E."/>
            <person name="Lipzen A."/>
            <person name="Maire R."/>
            <person name="Meier B."/>
            <person name="Mihaltcheva S."/>
            <person name="Molinier V."/>
            <person name="Murat C."/>
            <person name="Poggeler S."/>
            <person name="Quandt C.A."/>
            <person name="Sperisen C."/>
            <person name="Tritt A."/>
            <person name="Tisserant E."/>
            <person name="Crous P.W."/>
            <person name="Henrissat B."/>
            <person name="Nehls U."/>
            <person name="Egli S."/>
            <person name="Spatafora J.W."/>
            <person name="Grigoriev I.V."/>
            <person name="Martin F.M."/>
        </authorList>
    </citation>
    <scope>NUCLEOTIDE SEQUENCE [LARGE SCALE GENOMIC DNA]</scope>
    <source>
        <strain evidence="2 3">CBS 207.34</strain>
    </source>
</reference>
<evidence type="ECO:0000313" key="2">
    <source>
        <dbReference type="EMBL" id="OCL10251.1"/>
    </source>
</evidence>
<dbReference type="AlphaFoldDB" id="A0A8E2F4F4"/>
<feature type="chain" id="PRO_5034445680" description="Secreted protein" evidence="1">
    <location>
        <begin position="26"/>
        <end position="109"/>
    </location>
</feature>
<proteinExistence type="predicted"/>